<dbReference type="SUPFAM" id="SSF51445">
    <property type="entry name" value="(Trans)glycosidases"/>
    <property type="match status" value="1"/>
</dbReference>
<gene>
    <name evidence="4" type="ORF">BW737_001970</name>
</gene>
<dbReference type="Pfam" id="PF16355">
    <property type="entry name" value="DUF4982"/>
    <property type="match status" value="1"/>
</dbReference>
<feature type="domain" description="Glycoside hydrolase family 2 catalytic" evidence="2">
    <location>
        <begin position="14"/>
        <end position="102"/>
    </location>
</feature>
<dbReference type="EMBL" id="MTPX02000014">
    <property type="protein sequence ID" value="PHP53524.1"/>
    <property type="molecule type" value="Genomic_DNA"/>
</dbReference>
<reference evidence="4 5" key="1">
    <citation type="submission" date="2017-10" db="EMBL/GenBank/DDBJ databases">
        <title>Draft genome sequence of cellulolytic Actinomyces sp CtC72 isolated from cattle rumen fluid.</title>
        <authorList>
            <person name="Joshi A.J."/>
            <person name="Vasudevan G."/>
            <person name="Lanjekar V.B."/>
            <person name="Hivarkar S."/>
            <person name="Engineer A."/>
            <person name="Pore S.D."/>
            <person name="Dhakephalkar P.K."/>
            <person name="Dagar S."/>
        </authorList>
    </citation>
    <scope>NUCLEOTIDE SEQUENCE [LARGE SCALE GENOMIC DNA]</scope>
    <source>
        <strain evidence="5">CtC72</strain>
    </source>
</reference>
<name>A0ABX4MDI7_9ACTO</name>
<feature type="compositionally biased region" description="Pro residues" evidence="1">
    <location>
        <begin position="374"/>
        <end position="387"/>
    </location>
</feature>
<sequence>MHDYATVFDASWREDVDAWIVRARRHPSVVLYSLGNEIPETAKADGILQARALAERVRSLDPTRPTTIALNAFLSVLEDVAVSFAERIAAAGSPEAAANEIAEENGGAQGGVNTAGGMMDVIAGSPATQERVREVLSIVDVGGVNYAESLYDSEHLTGEGLILVGSETFAGRVGHAWPAIADNPRVLGDFTWTGWDYLGEVGIGAIHYAYEGHYTLEAAYPWRFAFCGDLDTTGERRPQSFYREIAFGLRHSPYLAVERPEAFGRVLAARQGQWCWPEVEHAWDLDAEVGTKLNVDVYSDAEEVELFVNGHSVGRARVGEEEPFRARIAVEWQPGELLAVAYADGEETGRDVLATPGSPERVEVRVERDRVAPVPTPPFSPRSPSPMRPVRASIGQIRK</sequence>
<dbReference type="InterPro" id="IPR017853">
    <property type="entry name" value="GH"/>
</dbReference>
<dbReference type="Proteomes" id="UP000194577">
    <property type="component" value="Unassembled WGS sequence"/>
</dbReference>
<dbReference type="Pfam" id="PF02836">
    <property type="entry name" value="Glyco_hydro_2_C"/>
    <property type="match status" value="1"/>
</dbReference>
<dbReference type="PANTHER" id="PTHR42732">
    <property type="entry name" value="BETA-GALACTOSIDASE"/>
    <property type="match status" value="1"/>
</dbReference>
<dbReference type="Gene3D" id="3.20.20.80">
    <property type="entry name" value="Glycosidases"/>
    <property type="match status" value="1"/>
</dbReference>
<evidence type="ECO:0000259" key="2">
    <source>
        <dbReference type="Pfam" id="PF02836"/>
    </source>
</evidence>
<evidence type="ECO:0000256" key="1">
    <source>
        <dbReference type="SAM" id="MobiDB-lite"/>
    </source>
</evidence>
<dbReference type="InterPro" id="IPR032311">
    <property type="entry name" value="DUF4982"/>
</dbReference>
<dbReference type="Gene3D" id="2.60.40.10">
    <property type="entry name" value="Immunoglobulins"/>
    <property type="match status" value="1"/>
</dbReference>
<evidence type="ECO:0000313" key="4">
    <source>
        <dbReference type="EMBL" id="PHP53524.1"/>
    </source>
</evidence>
<dbReference type="InterPro" id="IPR006103">
    <property type="entry name" value="Glyco_hydro_2_cat"/>
</dbReference>
<evidence type="ECO:0000259" key="3">
    <source>
        <dbReference type="Pfam" id="PF16355"/>
    </source>
</evidence>
<feature type="compositionally biased region" description="Basic and acidic residues" evidence="1">
    <location>
        <begin position="360"/>
        <end position="371"/>
    </location>
</feature>
<feature type="domain" description="DUF4982" evidence="3">
    <location>
        <begin position="290"/>
        <end position="348"/>
    </location>
</feature>
<keyword evidence="5" id="KW-1185">Reference proteome</keyword>
<dbReference type="InterPro" id="IPR051913">
    <property type="entry name" value="GH2_Domain-Containing"/>
</dbReference>
<dbReference type="PANTHER" id="PTHR42732:SF1">
    <property type="entry name" value="BETA-MANNOSIDASE"/>
    <property type="match status" value="1"/>
</dbReference>
<proteinExistence type="predicted"/>
<evidence type="ECO:0008006" key="6">
    <source>
        <dbReference type="Google" id="ProtNLM"/>
    </source>
</evidence>
<feature type="region of interest" description="Disordered" evidence="1">
    <location>
        <begin position="353"/>
        <end position="399"/>
    </location>
</feature>
<organism evidence="4 5">
    <name type="scientific">Actinomyces ruminis</name>
    <dbReference type="NCBI Taxonomy" id="1937003"/>
    <lineage>
        <taxon>Bacteria</taxon>
        <taxon>Bacillati</taxon>
        <taxon>Actinomycetota</taxon>
        <taxon>Actinomycetes</taxon>
        <taxon>Actinomycetales</taxon>
        <taxon>Actinomycetaceae</taxon>
        <taxon>Actinomyces</taxon>
    </lineage>
</organism>
<comment type="caution">
    <text evidence="4">The sequence shown here is derived from an EMBL/GenBank/DDBJ whole genome shotgun (WGS) entry which is preliminary data.</text>
</comment>
<dbReference type="InterPro" id="IPR013783">
    <property type="entry name" value="Ig-like_fold"/>
</dbReference>
<protein>
    <recommendedName>
        <fullName evidence="6">Glycosyl hydrolases family 2, TIM barrel domain</fullName>
    </recommendedName>
</protein>
<accession>A0ABX4MDI7</accession>
<evidence type="ECO:0000313" key="5">
    <source>
        <dbReference type="Proteomes" id="UP000194577"/>
    </source>
</evidence>